<dbReference type="Proteomes" id="UP000699042">
    <property type="component" value="Unassembled WGS sequence"/>
</dbReference>
<evidence type="ECO:0000313" key="2">
    <source>
        <dbReference type="EMBL" id="KAG7040454.1"/>
    </source>
</evidence>
<accession>A0A9P7QQM3</accession>
<evidence type="ECO:0000259" key="1">
    <source>
        <dbReference type="Pfam" id="PF22917"/>
    </source>
</evidence>
<dbReference type="PANTHER" id="PTHR32487:SF8">
    <property type="entry name" value="NAD-DEPENDENT EPIMERASE_DEHYDRATASE DOMAIN-CONTAINING PROTEIN"/>
    <property type="match status" value="1"/>
</dbReference>
<dbReference type="InterPro" id="IPR055222">
    <property type="entry name" value="PRISE-like_Rossmann-fold"/>
</dbReference>
<dbReference type="Gene3D" id="3.40.50.720">
    <property type="entry name" value="NAD(P)-binding Rossmann-like Domain"/>
    <property type="match status" value="2"/>
</dbReference>
<comment type="caution">
    <text evidence="2">The sequence shown here is derived from an EMBL/GenBank/DDBJ whole genome shotgun (WGS) entry which is preliminary data.</text>
</comment>
<feature type="domain" description="PRISE-like Rossmann-fold" evidence="1">
    <location>
        <begin position="138"/>
        <end position="274"/>
    </location>
</feature>
<keyword evidence="3" id="KW-1185">Reference proteome</keyword>
<sequence length="328" mass="36596">MVTEKKNVAMIFGASGISGWALMRECLSYPSATTFNRVIGLSKRPISRIRARLQDDPRLEIHTGLDLTDADLTLQRLETIPDVDSVTHVYFLAYTSHESHPEDQVKTNAAIVDNALAAVKNLCPNLAFVSLQTGGKPGFVPQFNAMNVAQSLGLYLSFYRSAYGYGAACPFPGTRESWRALHTDSFQYLVARFHIHASLHPDKTHERSFNVGDGNSVSWEMKWRLVCQYFGLDGVGPQDQPASQAFGIDWLIAQKDGWPDWVLANGLEQGALENVNWDILAATLTWPMRIDYDLTASRDIGFTETLEPGRGYILAFDRLVEANFLPSY</sequence>
<protein>
    <submittedName>
        <fullName evidence="2">SirQ protein</fullName>
    </submittedName>
</protein>
<organism evidence="2 3">
    <name type="scientific">Colletotrichum scovillei</name>
    <dbReference type="NCBI Taxonomy" id="1209932"/>
    <lineage>
        <taxon>Eukaryota</taxon>
        <taxon>Fungi</taxon>
        <taxon>Dikarya</taxon>
        <taxon>Ascomycota</taxon>
        <taxon>Pezizomycotina</taxon>
        <taxon>Sordariomycetes</taxon>
        <taxon>Hypocreomycetidae</taxon>
        <taxon>Glomerellales</taxon>
        <taxon>Glomerellaceae</taxon>
        <taxon>Colletotrichum</taxon>
        <taxon>Colletotrichum acutatum species complex</taxon>
    </lineage>
</organism>
<dbReference type="PANTHER" id="PTHR32487">
    <property type="entry name" value="3-OXO-DELTA(4,5)-STEROID 5-BETA-REDUCTASE"/>
    <property type="match status" value="1"/>
</dbReference>
<dbReference type="Pfam" id="PF22917">
    <property type="entry name" value="PRISE"/>
    <property type="match status" value="2"/>
</dbReference>
<feature type="domain" description="PRISE-like Rossmann-fold" evidence="1">
    <location>
        <begin position="9"/>
        <end position="136"/>
    </location>
</feature>
<name>A0A9P7QQM3_9PEZI</name>
<proteinExistence type="predicted"/>
<dbReference type="AlphaFoldDB" id="A0A9P7QQM3"/>
<evidence type="ECO:0000313" key="3">
    <source>
        <dbReference type="Proteomes" id="UP000699042"/>
    </source>
</evidence>
<dbReference type="SUPFAM" id="SSF51735">
    <property type="entry name" value="NAD(P)-binding Rossmann-fold domains"/>
    <property type="match status" value="1"/>
</dbReference>
<reference evidence="2" key="1">
    <citation type="submission" date="2021-05" db="EMBL/GenBank/DDBJ databases">
        <title>Comparative genomics of three Colletotrichum scovillei strains and genetic complementation revealed genes involved fungal growth and virulence on chili pepper.</title>
        <authorList>
            <person name="Hsieh D.-K."/>
            <person name="Chuang S.-C."/>
            <person name="Chen C.-Y."/>
            <person name="Chao Y.-T."/>
            <person name="Lu M.-Y.J."/>
            <person name="Lee M.-H."/>
            <person name="Shih M.-C."/>
        </authorList>
    </citation>
    <scope>NUCLEOTIDE SEQUENCE</scope>
    <source>
        <strain evidence="2">Coll-153</strain>
    </source>
</reference>
<dbReference type="InterPro" id="IPR036291">
    <property type="entry name" value="NAD(P)-bd_dom_sf"/>
</dbReference>
<dbReference type="EMBL" id="JAESDN010000024">
    <property type="protein sequence ID" value="KAG7040454.1"/>
    <property type="molecule type" value="Genomic_DNA"/>
</dbReference>
<gene>
    <name evidence="2" type="ORF">JMJ77_003693</name>
</gene>